<accession>A0A0F3IHT8</accession>
<keyword evidence="2" id="KW-1185">Reference proteome</keyword>
<dbReference type="Proteomes" id="UP000033684">
    <property type="component" value="Unassembled WGS sequence"/>
</dbReference>
<evidence type="ECO:0000313" key="1">
    <source>
        <dbReference type="EMBL" id="KJV06088.1"/>
    </source>
</evidence>
<protein>
    <recommendedName>
        <fullName evidence="3">DUF4393 domain-containing protein</fullName>
    </recommendedName>
</protein>
<sequence>MLDPVFSVAAAGLSAGLAKQAEEVLESAITRSELKRAETVVKHLAEVMERRIQNGERLRPDFAISDSETTPIGLEQLEAIVQKARASYEERKLPYMGNLYANVALDQSVSRTEANHLVLLSESLTFSQYGLLRLFAQHGSIPLREHRLDELPGVTTEQWSLYELCADLWNRRLIKRLMRGSSDNYETELGQNGIIPADVQLTTFGERVHDTLGLHTMPELDYMYMAPII</sequence>
<organism evidence="1 2">
    <name type="scientific">Methylocucumis oryzae</name>
    <dbReference type="NCBI Taxonomy" id="1632867"/>
    <lineage>
        <taxon>Bacteria</taxon>
        <taxon>Pseudomonadati</taxon>
        <taxon>Pseudomonadota</taxon>
        <taxon>Gammaproteobacteria</taxon>
        <taxon>Methylococcales</taxon>
        <taxon>Methylococcaceae</taxon>
        <taxon>Methylocucumis</taxon>
    </lineage>
</organism>
<dbReference type="EMBL" id="LAJX01000135">
    <property type="protein sequence ID" value="KJV06088.1"/>
    <property type="molecule type" value="Genomic_DNA"/>
</dbReference>
<dbReference type="AlphaFoldDB" id="A0A0F3IHT8"/>
<evidence type="ECO:0000313" key="2">
    <source>
        <dbReference type="Proteomes" id="UP000033684"/>
    </source>
</evidence>
<proteinExistence type="predicted"/>
<name>A0A0F3IHT8_9GAMM</name>
<reference evidence="1 2" key="2">
    <citation type="journal article" date="2016" name="Microb. Ecol.">
        <title>Genome Characteristics of a Novel Type I Methanotroph (Sn10-6) Isolated from a Flooded Indian Rice Field.</title>
        <authorList>
            <person name="Rahalkar M.C."/>
            <person name="Pandit P.S."/>
            <person name="Dhakephalkar P.K."/>
            <person name="Pore S."/>
            <person name="Arora P."/>
            <person name="Kapse N."/>
        </authorList>
    </citation>
    <scope>NUCLEOTIDE SEQUENCE [LARGE SCALE GENOMIC DNA]</scope>
    <source>
        <strain evidence="1 2">Sn10-6</strain>
    </source>
</reference>
<reference evidence="2" key="1">
    <citation type="submission" date="2015-03" db="EMBL/GenBank/DDBJ databases">
        <title>Draft genome sequence of a novel methanotroph (Sn10-6) isolated from flooded ricefield rhizosphere in India.</title>
        <authorList>
            <person name="Pandit P.S."/>
            <person name="Pore S.D."/>
            <person name="Arora P."/>
            <person name="Kapse N.G."/>
            <person name="Dhakephalkar P.K."/>
            <person name="Rahalkar M.C."/>
        </authorList>
    </citation>
    <scope>NUCLEOTIDE SEQUENCE [LARGE SCALE GENOMIC DNA]</scope>
    <source>
        <strain evidence="2">Sn10-6</strain>
    </source>
</reference>
<comment type="caution">
    <text evidence="1">The sequence shown here is derived from an EMBL/GenBank/DDBJ whole genome shotgun (WGS) entry which is preliminary data.</text>
</comment>
<gene>
    <name evidence="1" type="ORF">VZ94_13575</name>
</gene>
<evidence type="ECO:0008006" key="3">
    <source>
        <dbReference type="Google" id="ProtNLM"/>
    </source>
</evidence>